<evidence type="ECO:0000313" key="3">
    <source>
        <dbReference type="Proteomes" id="UP000034135"/>
    </source>
</evidence>
<dbReference type="GO" id="GO:0016757">
    <property type="term" value="F:glycosyltransferase activity"/>
    <property type="evidence" value="ECO:0007669"/>
    <property type="project" value="InterPro"/>
</dbReference>
<feature type="domain" description="Glycosyl transferase family 1" evidence="1">
    <location>
        <begin position="150"/>
        <end position="297"/>
    </location>
</feature>
<dbReference type="AlphaFoldDB" id="A0A0G1AW82"/>
<reference evidence="2 3" key="1">
    <citation type="journal article" date="2015" name="Nature">
        <title>rRNA introns, odd ribosomes, and small enigmatic genomes across a large radiation of phyla.</title>
        <authorList>
            <person name="Brown C.T."/>
            <person name="Hug L.A."/>
            <person name="Thomas B.C."/>
            <person name="Sharon I."/>
            <person name="Castelle C.J."/>
            <person name="Singh A."/>
            <person name="Wilkins M.J."/>
            <person name="Williams K.H."/>
            <person name="Banfield J.F."/>
        </authorList>
    </citation>
    <scope>NUCLEOTIDE SEQUENCE [LARGE SCALE GENOMIC DNA]</scope>
</reference>
<comment type="caution">
    <text evidence="2">The sequence shown here is derived from an EMBL/GenBank/DDBJ whole genome shotgun (WGS) entry which is preliminary data.</text>
</comment>
<evidence type="ECO:0000313" key="2">
    <source>
        <dbReference type="EMBL" id="KKS65385.1"/>
    </source>
</evidence>
<name>A0A0G1AW82_9BACT</name>
<dbReference type="EMBL" id="LCEB01000004">
    <property type="protein sequence ID" value="KKS65385.1"/>
    <property type="molecule type" value="Genomic_DNA"/>
</dbReference>
<organism evidence="2 3">
    <name type="scientific">Candidatus Daviesbacteria bacterium GW2011_GWA1_42_6</name>
    <dbReference type="NCBI Taxonomy" id="1618420"/>
    <lineage>
        <taxon>Bacteria</taxon>
        <taxon>Candidatus Daviesiibacteriota</taxon>
    </lineage>
</organism>
<dbReference type="Pfam" id="PF00534">
    <property type="entry name" value="Glycos_transf_1"/>
    <property type="match status" value="1"/>
</dbReference>
<accession>A0A0G1AW82</accession>
<gene>
    <name evidence="2" type="ORF">UV33_C0004G0013</name>
</gene>
<dbReference type="Gene3D" id="3.40.50.2000">
    <property type="entry name" value="Glycogen Phosphorylase B"/>
    <property type="match status" value="2"/>
</dbReference>
<dbReference type="CDD" id="cd03801">
    <property type="entry name" value="GT4_PimA-like"/>
    <property type="match status" value="1"/>
</dbReference>
<evidence type="ECO:0000259" key="1">
    <source>
        <dbReference type="Pfam" id="PF00534"/>
    </source>
</evidence>
<dbReference type="InterPro" id="IPR050194">
    <property type="entry name" value="Glycosyltransferase_grp1"/>
</dbReference>
<keyword evidence="2" id="KW-0808">Transferase</keyword>
<dbReference type="PANTHER" id="PTHR45947:SF3">
    <property type="entry name" value="SULFOQUINOVOSYL TRANSFERASE SQD2"/>
    <property type="match status" value="1"/>
</dbReference>
<sequence>MDKKRLKIAFLSRYLGIVNRGAETYVLELSKRLSKNHDVDILTGTDSDSLWKMTSGKYDLVIPTNGRMQALKASIGRITGGYKTLLSGQAGPGRDDIWNIAVTAPDIFVALTDFELKWAKKFAWKTKLVKIPNGVDLEKFRPGKDRIDVNLPRPVILSVGALTWYKHHEKTIESLKRLDQGSLLIIGAGPLKSELLDQGKSLVEAGRLKIIEVPYEGIPSFYRSADLFVLPSWDREAFGIVYLEAMASGLPVVGPDDLPRREIVGEAGLFADVSDPLQYAAKINEVLSVEWQDKPRQQAEKFSWDKVSKRYEDLLEEVFG</sequence>
<dbReference type="InterPro" id="IPR001296">
    <property type="entry name" value="Glyco_trans_1"/>
</dbReference>
<proteinExistence type="predicted"/>
<dbReference type="PANTHER" id="PTHR45947">
    <property type="entry name" value="SULFOQUINOVOSYL TRANSFERASE SQD2"/>
    <property type="match status" value="1"/>
</dbReference>
<dbReference type="Proteomes" id="UP000034135">
    <property type="component" value="Unassembled WGS sequence"/>
</dbReference>
<dbReference type="SUPFAM" id="SSF53756">
    <property type="entry name" value="UDP-Glycosyltransferase/glycogen phosphorylase"/>
    <property type="match status" value="1"/>
</dbReference>
<protein>
    <submittedName>
        <fullName evidence="2">Glycosyl transferase family 1</fullName>
    </submittedName>
</protein>